<reference evidence="4 5" key="1">
    <citation type="submission" date="2017-09" db="EMBL/GenBank/DDBJ databases">
        <title>Depth-based differentiation of microbial function through sediment-hosted aquifers and enrichment of novel symbionts in the deep terrestrial subsurface.</title>
        <authorList>
            <person name="Probst A.J."/>
            <person name="Ladd B."/>
            <person name="Jarett J.K."/>
            <person name="Geller-Mcgrath D.E."/>
            <person name="Sieber C.M."/>
            <person name="Emerson J.B."/>
            <person name="Anantharaman K."/>
            <person name="Thomas B.C."/>
            <person name="Malmstrom R."/>
            <person name="Stieglmeier M."/>
            <person name="Klingl A."/>
            <person name="Woyke T."/>
            <person name="Ryan C.M."/>
            <person name="Banfield J.F."/>
        </authorList>
    </citation>
    <scope>NUCLEOTIDE SEQUENCE [LARGE SCALE GENOMIC DNA]</scope>
    <source>
        <strain evidence="4">CG_4_10_14_0_8_um_filter_42_10</strain>
    </source>
</reference>
<dbReference type="GO" id="GO:0019305">
    <property type="term" value="P:dTDP-rhamnose biosynthetic process"/>
    <property type="evidence" value="ECO:0007669"/>
    <property type="project" value="UniProtKB-UniPathway"/>
</dbReference>
<sequence length="278" mass="31633">MIIIIMKCLILGAKGMLGTELSFVFRDYHPTLWDQADLDLTIESDVEKKIGKLKPQLIINSAAYTNVDEAESNQELAEKVNGEAVGYLARVAQELNAVLIHYSTDYVFEGKKEKGYQEDDQTDPINAYGRSKLIGEKAIQNYCKNYYLIRTSWLYGRSGNNFVETMIRLGKEKKEVKVVNDQFGKPTYAVDLARRTLNLVENKKEYGIYHITNEGVTSWSGFAEEIFKQFGLAVKVIPVATSEFPRPAKRPKFSSLINTKLTPSRHWKEALADYLAKR</sequence>
<dbReference type="GO" id="GO:0005829">
    <property type="term" value="C:cytosol"/>
    <property type="evidence" value="ECO:0007669"/>
    <property type="project" value="TreeGrafter"/>
</dbReference>
<dbReference type="GO" id="GO:0008831">
    <property type="term" value="F:dTDP-4-dehydrorhamnose reductase activity"/>
    <property type="evidence" value="ECO:0007669"/>
    <property type="project" value="UniProtKB-EC"/>
</dbReference>
<evidence type="ECO:0000256" key="2">
    <source>
        <dbReference type="RuleBase" id="RU364082"/>
    </source>
</evidence>
<dbReference type="Pfam" id="PF04321">
    <property type="entry name" value="RmlD_sub_bind"/>
    <property type="match status" value="1"/>
</dbReference>
<dbReference type="UniPathway" id="UPA00124"/>
<keyword evidence="2" id="KW-0521">NADP</keyword>
<evidence type="ECO:0000259" key="3">
    <source>
        <dbReference type="Pfam" id="PF04321"/>
    </source>
</evidence>
<dbReference type="SUPFAM" id="SSF51735">
    <property type="entry name" value="NAD(P)-binding Rossmann-fold domains"/>
    <property type="match status" value="1"/>
</dbReference>
<gene>
    <name evidence="4" type="primary">rfbD</name>
    <name evidence="4" type="ORF">COY66_00190</name>
</gene>
<dbReference type="CDD" id="cd05254">
    <property type="entry name" value="dTDP_HR_like_SDR_e"/>
    <property type="match status" value="1"/>
</dbReference>
<comment type="function">
    <text evidence="2">Catalyzes the reduction of dTDP-6-deoxy-L-lyxo-4-hexulose to yield dTDP-L-rhamnose.</text>
</comment>
<dbReference type="InterPro" id="IPR029903">
    <property type="entry name" value="RmlD-like-bd"/>
</dbReference>
<evidence type="ECO:0000313" key="5">
    <source>
        <dbReference type="Proteomes" id="UP000230779"/>
    </source>
</evidence>
<comment type="pathway">
    <text evidence="2">Carbohydrate biosynthesis; dTDP-L-rhamnose biosynthesis.</text>
</comment>
<dbReference type="Gene3D" id="3.40.50.720">
    <property type="entry name" value="NAD(P)-binding Rossmann-like Domain"/>
    <property type="match status" value="1"/>
</dbReference>
<dbReference type="EC" id="1.1.1.133" evidence="2"/>
<dbReference type="PANTHER" id="PTHR10491">
    <property type="entry name" value="DTDP-4-DEHYDRORHAMNOSE REDUCTASE"/>
    <property type="match status" value="1"/>
</dbReference>
<dbReference type="InterPro" id="IPR005913">
    <property type="entry name" value="dTDP_dehydrorham_reduct"/>
</dbReference>
<evidence type="ECO:0000313" key="4">
    <source>
        <dbReference type="EMBL" id="PIY97303.1"/>
    </source>
</evidence>
<comment type="similarity">
    <text evidence="1 2">Belongs to the dTDP-4-dehydrorhamnose reductase family.</text>
</comment>
<proteinExistence type="inferred from homology"/>
<dbReference type="Gene3D" id="3.90.25.10">
    <property type="entry name" value="UDP-galactose 4-epimerase, domain 1"/>
    <property type="match status" value="1"/>
</dbReference>
<dbReference type="PANTHER" id="PTHR10491:SF4">
    <property type="entry name" value="METHIONINE ADENOSYLTRANSFERASE 2 SUBUNIT BETA"/>
    <property type="match status" value="1"/>
</dbReference>
<comment type="caution">
    <text evidence="4">The sequence shown here is derived from an EMBL/GenBank/DDBJ whole genome shotgun (WGS) entry which is preliminary data.</text>
</comment>
<organism evidence="4 5">
    <name type="scientific">Candidatus Kerfeldbacteria bacterium CG_4_10_14_0_8_um_filter_42_10</name>
    <dbReference type="NCBI Taxonomy" id="2014248"/>
    <lineage>
        <taxon>Bacteria</taxon>
        <taxon>Candidatus Kerfeldiibacteriota</taxon>
    </lineage>
</organism>
<dbReference type="AlphaFoldDB" id="A0A2M7RKL3"/>
<dbReference type="FunFam" id="3.40.50.720:FF:000159">
    <property type="entry name" value="dTDP-4-dehydrorhamnose reductase"/>
    <property type="match status" value="1"/>
</dbReference>
<evidence type="ECO:0000256" key="1">
    <source>
        <dbReference type="ARBA" id="ARBA00010944"/>
    </source>
</evidence>
<keyword evidence="2" id="KW-0560">Oxidoreductase</keyword>
<dbReference type="NCBIfam" id="TIGR01214">
    <property type="entry name" value="rmlD"/>
    <property type="match status" value="1"/>
</dbReference>
<dbReference type="InterPro" id="IPR036291">
    <property type="entry name" value="NAD(P)-bd_dom_sf"/>
</dbReference>
<name>A0A2M7RKL3_9BACT</name>
<protein>
    <recommendedName>
        <fullName evidence="2">dTDP-4-dehydrorhamnose reductase</fullName>
        <ecNumber evidence="2">1.1.1.133</ecNumber>
    </recommendedName>
</protein>
<accession>A0A2M7RKL3</accession>
<dbReference type="EMBL" id="PFMD01000002">
    <property type="protein sequence ID" value="PIY97303.1"/>
    <property type="molecule type" value="Genomic_DNA"/>
</dbReference>
<dbReference type="Proteomes" id="UP000230779">
    <property type="component" value="Unassembled WGS sequence"/>
</dbReference>
<feature type="domain" description="RmlD-like substrate binding" evidence="3">
    <location>
        <begin position="6"/>
        <end position="277"/>
    </location>
</feature>